<name>A0A377JLH6_9HELI</name>
<evidence type="ECO:0000313" key="2">
    <source>
        <dbReference type="EMBL" id="STP08651.1"/>
    </source>
</evidence>
<keyword evidence="1" id="KW-1133">Transmembrane helix</keyword>
<proteinExistence type="predicted"/>
<reference evidence="2 3" key="1">
    <citation type="submission" date="2018-06" db="EMBL/GenBank/DDBJ databases">
        <authorList>
            <consortium name="Pathogen Informatics"/>
            <person name="Doyle S."/>
        </authorList>
    </citation>
    <scope>NUCLEOTIDE SEQUENCE [LARGE SCALE GENOMIC DNA]</scope>
    <source>
        <strain evidence="2 3">NCTC12221</strain>
    </source>
</reference>
<accession>A0A377JLH6</accession>
<keyword evidence="1" id="KW-0472">Membrane</keyword>
<dbReference type="Proteomes" id="UP000255335">
    <property type="component" value="Unassembled WGS sequence"/>
</dbReference>
<gene>
    <name evidence="2" type="ORF">NCTC12221_00063</name>
</gene>
<evidence type="ECO:0000256" key="1">
    <source>
        <dbReference type="SAM" id="Phobius"/>
    </source>
</evidence>
<keyword evidence="1" id="KW-0812">Transmembrane</keyword>
<sequence>MKTLYFFDTKTTYAYKNNTIYPLNNTKHHPKNRSFDIISLPPNALLHSPIEIDKADSSHISTLPHNLYDKAREKGILTLPNESYTHYFCEREHLFDEQKCVYESFFHIRDKNLKAHILTSDIFLPLALPCYKDFIVLIPPYLCYFENTTFKEALKITAPTQPNVNPNINLCKNLSSLIAYLQEAYHKHFDTLYYFSDDAALLDTLLACNTAQNLPTPLPLSQITDESKELDFRDFRAYLAFSYALKYKANVKSHLSNLLPNFTPKPSIYARFLPLLLLGIILFVFVIPLALTLYNHHLQSQITALNTQNEMLFAPQDLAQQGTDIHLLSLTHTQLSHTLNELESWQQSYPKRYAFMESIFSQCATNDITLESISFAFSHSHFIATLKLKADSKLSVSAFLAKLNKATQTAFLQPLDSMDSNAKSHIIVVQNVL</sequence>
<dbReference type="RefSeq" id="WP_115025509.1">
    <property type="nucleotide sequence ID" value="NZ_UGHZ01000001.1"/>
</dbReference>
<protein>
    <submittedName>
        <fullName evidence="2">Uncharacterized protein</fullName>
    </submittedName>
</protein>
<evidence type="ECO:0000313" key="3">
    <source>
        <dbReference type="Proteomes" id="UP000255335"/>
    </source>
</evidence>
<dbReference type="AlphaFoldDB" id="A0A377JLH6"/>
<feature type="transmembrane region" description="Helical" evidence="1">
    <location>
        <begin position="272"/>
        <end position="294"/>
    </location>
</feature>
<organism evidence="2 3">
    <name type="scientific">Helicobacter cinaedi</name>
    <dbReference type="NCBI Taxonomy" id="213"/>
    <lineage>
        <taxon>Bacteria</taxon>
        <taxon>Pseudomonadati</taxon>
        <taxon>Campylobacterota</taxon>
        <taxon>Epsilonproteobacteria</taxon>
        <taxon>Campylobacterales</taxon>
        <taxon>Helicobacteraceae</taxon>
        <taxon>Helicobacter</taxon>
    </lineage>
</organism>
<dbReference type="EMBL" id="UGHZ01000001">
    <property type="protein sequence ID" value="STP08651.1"/>
    <property type="molecule type" value="Genomic_DNA"/>
</dbReference>